<feature type="transmembrane region" description="Helical" evidence="5">
    <location>
        <begin position="21"/>
        <end position="44"/>
    </location>
</feature>
<dbReference type="OrthoDB" id="410267at2759"/>
<feature type="transmembrane region" description="Helical" evidence="5">
    <location>
        <begin position="154"/>
        <end position="174"/>
    </location>
</feature>
<dbReference type="RefSeq" id="XP_021768317.1">
    <property type="nucleotide sequence ID" value="XM_021912625.1"/>
</dbReference>
<keyword evidence="3 5" id="KW-1133">Transmembrane helix</keyword>
<keyword evidence="9" id="KW-1185">Reference proteome</keyword>
<feature type="transmembrane region" description="Helical" evidence="5">
    <location>
        <begin position="186"/>
        <end position="210"/>
    </location>
</feature>
<reference evidence="8" key="1">
    <citation type="journal article" date="2017" name="Nature">
        <title>The genome of Chenopodium quinoa.</title>
        <authorList>
            <person name="Jarvis D.E."/>
            <person name="Ho Y.S."/>
            <person name="Lightfoot D.J."/>
            <person name="Schmoeckel S.M."/>
            <person name="Li B."/>
            <person name="Borm T.J.A."/>
            <person name="Ohyanagi H."/>
            <person name="Mineta K."/>
            <person name="Michell C.T."/>
            <person name="Saber N."/>
            <person name="Kharbatia N.M."/>
            <person name="Rupper R.R."/>
            <person name="Sharp A.R."/>
            <person name="Dally N."/>
            <person name="Boughton B.A."/>
            <person name="Woo Y.H."/>
            <person name="Gao G."/>
            <person name="Schijlen E.G.W.M."/>
            <person name="Guo X."/>
            <person name="Momin A.A."/>
            <person name="Negrao S."/>
            <person name="Al-Babili S."/>
            <person name="Gehring C."/>
            <person name="Roessner U."/>
            <person name="Jung C."/>
            <person name="Murphy K."/>
            <person name="Arold S.T."/>
            <person name="Gojobori T."/>
            <person name="van der Linden C.G."/>
            <person name="van Loo E.N."/>
            <person name="Jellen E.N."/>
            <person name="Maughan P.J."/>
            <person name="Tester M."/>
        </authorList>
    </citation>
    <scope>NUCLEOTIDE SEQUENCE [LARGE SCALE GENOMIC DNA]</scope>
    <source>
        <strain evidence="8">cv. PI 614886</strain>
    </source>
</reference>
<dbReference type="Pfam" id="PF06813">
    <property type="entry name" value="Nodulin-like"/>
    <property type="match status" value="1"/>
</dbReference>
<dbReference type="AlphaFoldDB" id="A0A803L6A4"/>
<name>A0A803L6A4_CHEQI</name>
<evidence type="ECO:0000256" key="3">
    <source>
        <dbReference type="ARBA" id="ARBA00022989"/>
    </source>
</evidence>
<proteinExistence type="predicted"/>
<dbReference type="Pfam" id="PF23262">
    <property type="entry name" value="NFD4_C"/>
    <property type="match status" value="1"/>
</dbReference>
<evidence type="ECO:0000259" key="6">
    <source>
        <dbReference type="Pfam" id="PF06813"/>
    </source>
</evidence>
<dbReference type="InterPro" id="IPR036259">
    <property type="entry name" value="MFS_trans_sf"/>
</dbReference>
<dbReference type="InterPro" id="IPR010658">
    <property type="entry name" value="Nodulin-like"/>
</dbReference>
<dbReference type="SUPFAM" id="SSF103473">
    <property type="entry name" value="MFS general substrate transporter"/>
    <property type="match status" value="1"/>
</dbReference>
<accession>A0A803L6A4</accession>
<feature type="transmembrane region" description="Helical" evidence="5">
    <location>
        <begin position="476"/>
        <end position="496"/>
    </location>
</feature>
<evidence type="ECO:0000256" key="4">
    <source>
        <dbReference type="ARBA" id="ARBA00023136"/>
    </source>
</evidence>
<comment type="subcellular location">
    <subcellularLocation>
        <location evidence="1">Membrane</location>
        <topology evidence="1">Multi-pass membrane protein</topology>
    </subcellularLocation>
</comment>
<keyword evidence="4 5" id="KW-0472">Membrane</keyword>
<dbReference type="KEGG" id="cqi:110732660"/>
<dbReference type="InterPro" id="IPR056555">
    <property type="entry name" value="NFD4_C"/>
</dbReference>
<feature type="transmembrane region" description="Helical" evidence="5">
    <location>
        <begin position="339"/>
        <end position="363"/>
    </location>
</feature>
<dbReference type="Proteomes" id="UP000596660">
    <property type="component" value="Unplaced"/>
</dbReference>
<dbReference type="Gramene" id="AUR62007393-RA">
    <property type="protein sequence ID" value="AUR62007393-RA:cds"/>
    <property type="gene ID" value="AUR62007393"/>
</dbReference>
<dbReference type="EnsemblPlants" id="AUR62007393-RA">
    <property type="protein sequence ID" value="AUR62007393-RA:cds"/>
    <property type="gene ID" value="AUR62007393"/>
</dbReference>
<feature type="transmembrane region" description="Helical" evidence="5">
    <location>
        <begin position="531"/>
        <end position="552"/>
    </location>
</feature>
<feature type="transmembrane region" description="Helical" evidence="5">
    <location>
        <begin position="417"/>
        <end position="436"/>
    </location>
</feature>
<feature type="transmembrane region" description="Helical" evidence="5">
    <location>
        <begin position="254"/>
        <end position="273"/>
    </location>
</feature>
<evidence type="ECO:0000256" key="5">
    <source>
        <dbReference type="SAM" id="Phobius"/>
    </source>
</evidence>
<feature type="transmembrane region" description="Helical" evidence="5">
    <location>
        <begin position="119"/>
        <end position="142"/>
    </location>
</feature>
<feature type="domain" description="Nodulin-like" evidence="6">
    <location>
        <begin position="24"/>
        <end position="272"/>
    </location>
</feature>
<evidence type="ECO:0000256" key="1">
    <source>
        <dbReference type="ARBA" id="ARBA00004141"/>
    </source>
</evidence>
<reference evidence="8" key="2">
    <citation type="submission" date="2021-03" db="UniProtKB">
        <authorList>
            <consortium name="EnsemblPlants"/>
        </authorList>
    </citation>
    <scope>IDENTIFICATION</scope>
</reference>
<gene>
    <name evidence="8" type="primary">LOC110732660</name>
</gene>
<evidence type="ECO:0000313" key="8">
    <source>
        <dbReference type="EnsemblPlants" id="AUR62007393-RA:cds"/>
    </source>
</evidence>
<organism evidence="8 9">
    <name type="scientific">Chenopodium quinoa</name>
    <name type="common">Quinoa</name>
    <dbReference type="NCBI Taxonomy" id="63459"/>
    <lineage>
        <taxon>Eukaryota</taxon>
        <taxon>Viridiplantae</taxon>
        <taxon>Streptophyta</taxon>
        <taxon>Embryophyta</taxon>
        <taxon>Tracheophyta</taxon>
        <taxon>Spermatophyta</taxon>
        <taxon>Magnoliopsida</taxon>
        <taxon>eudicotyledons</taxon>
        <taxon>Gunneridae</taxon>
        <taxon>Pentapetalae</taxon>
        <taxon>Caryophyllales</taxon>
        <taxon>Chenopodiaceae</taxon>
        <taxon>Chenopodioideae</taxon>
        <taxon>Atripliceae</taxon>
        <taxon>Chenopodium</taxon>
    </lineage>
</organism>
<dbReference type="PANTHER" id="PTHR21576">
    <property type="entry name" value="UNCHARACTERIZED NODULIN-LIKE PROTEIN"/>
    <property type="match status" value="1"/>
</dbReference>
<dbReference type="GeneID" id="110732660"/>
<dbReference type="PANTHER" id="PTHR21576:SF84">
    <property type="entry name" value="FAMILY PROTEIN, PUTATIVE, EXPRESSED-RELATED"/>
    <property type="match status" value="1"/>
</dbReference>
<dbReference type="Gene3D" id="1.20.1250.20">
    <property type="entry name" value="MFS general substrate transporter like domains"/>
    <property type="match status" value="1"/>
</dbReference>
<evidence type="ECO:0008006" key="10">
    <source>
        <dbReference type="Google" id="ProtNLM"/>
    </source>
</evidence>
<dbReference type="OMA" id="YNFCGTA"/>
<protein>
    <recommendedName>
        <fullName evidence="10">Nodulin-like domain-containing protein</fullName>
    </recommendedName>
</protein>
<feature type="transmembrane region" description="Helical" evidence="5">
    <location>
        <begin position="383"/>
        <end position="405"/>
    </location>
</feature>
<feature type="transmembrane region" description="Helical" evidence="5">
    <location>
        <begin position="89"/>
        <end position="107"/>
    </location>
</feature>
<feature type="transmembrane region" description="Helical" evidence="5">
    <location>
        <begin position="222"/>
        <end position="242"/>
    </location>
</feature>
<sequence>MSTDNINGGCASARSFTVQLLAGRFFIVFSTLMILGFIGAAYIFGLYSGDIKTSLGYDQTTLNLLSFFKDLGTYVSVHAGLLMEVAPPWVVLSVGGVVNFFGYFMIWLAVTNKISRPPVWLMCLYITIGANSLGFANTGGLVPCVQNFPENRGVVIGILKSYLGIGGAIMTQFYHALYGDNSNTSGVILIISWLPAAVSLLFAFSIRVLDVAGRNIKRDKKFFSDVLCMSLGLAGFIMVMIIVQKQVEFSKASYSGTFAVIIVLLILPIFLVFREEYAIWKNKLANASNTLTELKIVPENHISPAKNQAIATNSSPEHVESAWNKDVFRPPAKGENHSILQATFSVDMQILFLATICGIGGNLTTIDNLGQIGTSLGYPKKSISAFVSLISIWQFLGRVMGGLISERLLDKYKWPRPACLSIVLFVSCIPHLLIAFNAPYGLYVASVIMGFCFGAEWTYLFTIISELFGLKHYGTLYNYGSLAAPLGSFIFNVRIAGHLYDREGLRQLKALGLTRKHGEELHCYGVKCYQLAYLIITAATFVTALVSLILVARTRKFYKGDIYKRYQKKDSASTNVTLRGYSGKEDDEMN</sequence>
<dbReference type="CDD" id="cd17354">
    <property type="entry name" value="MFS_Mch1p_like"/>
    <property type="match status" value="1"/>
</dbReference>
<evidence type="ECO:0000256" key="2">
    <source>
        <dbReference type="ARBA" id="ARBA00022692"/>
    </source>
</evidence>
<evidence type="ECO:0000259" key="7">
    <source>
        <dbReference type="Pfam" id="PF23262"/>
    </source>
</evidence>
<feature type="transmembrane region" description="Helical" evidence="5">
    <location>
        <begin position="442"/>
        <end position="464"/>
    </location>
</feature>
<evidence type="ECO:0000313" key="9">
    <source>
        <dbReference type="Proteomes" id="UP000596660"/>
    </source>
</evidence>
<keyword evidence="2 5" id="KW-0812">Transmembrane</keyword>
<feature type="domain" description="NFD4 C-terminal" evidence="7">
    <location>
        <begin position="351"/>
        <end position="558"/>
    </location>
</feature>
<dbReference type="GO" id="GO:0016020">
    <property type="term" value="C:membrane"/>
    <property type="evidence" value="ECO:0007669"/>
    <property type="project" value="UniProtKB-SubCell"/>
</dbReference>